<gene>
    <name evidence="1" type="ORF">Acy02nite_68460</name>
</gene>
<dbReference type="AlphaFoldDB" id="A0A919IVS3"/>
<accession>A0A919IVS3</accession>
<keyword evidence="2" id="KW-1185">Reference proteome</keyword>
<protein>
    <recommendedName>
        <fullName evidence="3">Tail assembly chaperone</fullName>
    </recommendedName>
</protein>
<organism evidence="1 2">
    <name type="scientific">Actinoplanes cyaneus</name>
    <dbReference type="NCBI Taxonomy" id="52696"/>
    <lineage>
        <taxon>Bacteria</taxon>
        <taxon>Bacillati</taxon>
        <taxon>Actinomycetota</taxon>
        <taxon>Actinomycetes</taxon>
        <taxon>Micromonosporales</taxon>
        <taxon>Micromonosporaceae</taxon>
        <taxon>Actinoplanes</taxon>
    </lineage>
</organism>
<proteinExistence type="predicted"/>
<evidence type="ECO:0000313" key="1">
    <source>
        <dbReference type="EMBL" id="GID68965.1"/>
    </source>
</evidence>
<dbReference type="EMBL" id="BOMH01000056">
    <property type="protein sequence ID" value="GID68965.1"/>
    <property type="molecule type" value="Genomic_DNA"/>
</dbReference>
<evidence type="ECO:0008006" key="3">
    <source>
        <dbReference type="Google" id="ProtNLM"/>
    </source>
</evidence>
<name>A0A919IVS3_9ACTN</name>
<dbReference type="RefSeq" id="WP_203750207.1">
    <property type="nucleotide sequence ID" value="NZ_BAAAUC010000001.1"/>
</dbReference>
<reference evidence="1" key="1">
    <citation type="submission" date="2021-01" db="EMBL/GenBank/DDBJ databases">
        <title>Whole genome shotgun sequence of Actinoplanes cyaneus NBRC 14990.</title>
        <authorList>
            <person name="Komaki H."/>
            <person name="Tamura T."/>
        </authorList>
    </citation>
    <scope>NUCLEOTIDE SEQUENCE</scope>
    <source>
        <strain evidence="1">NBRC 14990</strain>
    </source>
</reference>
<evidence type="ECO:0000313" key="2">
    <source>
        <dbReference type="Proteomes" id="UP000619479"/>
    </source>
</evidence>
<sequence>MPASKTAAARAEATDQPTTFVYDGETYTIAPSKDWDLDALDAMEEGQIVKPVKLILGTEQWATFKAKRRTIGDLNDMFEALQKAAGLAGN</sequence>
<comment type="caution">
    <text evidence="1">The sequence shown here is derived from an EMBL/GenBank/DDBJ whole genome shotgun (WGS) entry which is preliminary data.</text>
</comment>
<dbReference type="Proteomes" id="UP000619479">
    <property type="component" value="Unassembled WGS sequence"/>
</dbReference>